<name>A0A2D4M0W7_9SAUR</name>
<proteinExistence type="predicted"/>
<feature type="transmembrane region" description="Helical" evidence="1">
    <location>
        <begin position="12"/>
        <end position="33"/>
    </location>
</feature>
<evidence type="ECO:0000313" key="2">
    <source>
        <dbReference type="EMBL" id="LAB26990.1"/>
    </source>
</evidence>
<reference evidence="2" key="1">
    <citation type="submission" date="2017-07" db="EMBL/GenBank/DDBJ databases">
        <authorList>
            <person name="Mikheyev A."/>
            <person name="Grau M."/>
        </authorList>
    </citation>
    <scope>NUCLEOTIDE SEQUENCE</scope>
    <source>
        <tissue evidence="2">Venom_gland</tissue>
    </source>
</reference>
<accession>A0A2D4M0W7</accession>
<protein>
    <submittedName>
        <fullName evidence="2">Uncharacterized protein</fullName>
    </submittedName>
</protein>
<keyword evidence="1" id="KW-0812">Transmembrane</keyword>
<sequence>MSVYTQIRSHSDAQIVVSVSVTTLILLKTSGLIQEKSHQFSDWKESLMGSKKTLKISQGYILLVFILLYYCQPKSQVYLDMRDSTRRNAQIQGDLLARINESINENQDFNKSFLKA</sequence>
<feature type="transmembrane region" description="Helical" evidence="1">
    <location>
        <begin position="53"/>
        <end position="71"/>
    </location>
</feature>
<organism evidence="2">
    <name type="scientific">Micrurus spixii</name>
    <name type="common">Amazon coral snake</name>
    <dbReference type="NCBI Taxonomy" id="129469"/>
    <lineage>
        <taxon>Eukaryota</taxon>
        <taxon>Metazoa</taxon>
        <taxon>Chordata</taxon>
        <taxon>Craniata</taxon>
        <taxon>Vertebrata</taxon>
        <taxon>Euteleostomi</taxon>
        <taxon>Lepidosauria</taxon>
        <taxon>Squamata</taxon>
        <taxon>Bifurcata</taxon>
        <taxon>Unidentata</taxon>
        <taxon>Episquamata</taxon>
        <taxon>Toxicofera</taxon>
        <taxon>Serpentes</taxon>
        <taxon>Colubroidea</taxon>
        <taxon>Elapidae</taxon>
        <taxon>Elapinae</taxon>
        <taxon>Micrurus</taxon>
    </lineage>
</organism>
<reference evidence="2" key="2">
    <citation type="submission" date="2017-11" db="EMBL/GenBank/DDBJ databases">
        <title>Coralsnake Venomics: Analyses of Venom Gland Transcriptomes and Proteomes of Six Brazilian Taxa.</title>
        <authorList>
            <person name="Aird S.D."/>
            <person name="Jorge da Silva N."/>
            <person name="Qiu L."/>
            <person name="Villar-Briones A."/>
            <person name="Aparecida-Saddi V."/>
            <person name="Campos-Telles M.P."/>
            <person name="Grau M."/>
            <person name="Mikheyev A.S."/>
        </authorList>
    </citation>
    <scope>NUCLEOTIDE SEQUENCE</scope>
    <source>
        <tissue evidence="2">Venom_gland</tissue>
    </source>
</reference>
<keyword evidence="1" id="KW-0472">Membrane</keyword>
<evidence type="ECO:0000256" key="1">
    <source>
        <dbReference type="SAM" id="Phobius"/>
    </source>
</evidence>
<dbReference type="EMBL" id="IACM01069676">
    <property type="protein sequence ID" value="LAB26990.1"/>
    <property type="molecule type" value="Transcribed_RNA"/>
</dbReference>
<dbReference type="AlphaFoldDB" id="A0A2D4M0W7"/>
<keyword evidence="1" id="KW-1133">Transmembrane helix</keyword>